<dbReference type="InterPro" id="IPR045167">
    <property type="entry name" value="Hobbit"/>
</dbReference>
<accession>A0A9W9P7H1</accession>
<dbReference type="Proteomes" id="UP001150941">
    <property type="component" value="Unassembled WGS sequence"/>
</dbReference>
<dbReference type="PANTHER" id="PTHR15678">
    <property type="entry name" value="ANTIGEN MLAA-22-RELATED"/>
    <property type="match status" value="1"/>
</dbReference>
<dbReference type="AlphaFoldDB" id="A0A9W9P7H1"/>
<dbReference type="PANTHER" id="PTHR15678:SF6">
    <property type="entry name" value="BRIDGE-LIKE LIPID TRANSFER PROTEIN FAMILY MEMBER 2"/>
    <property type="match status" value="1"/>
</dbReference>
<sequence>MTLFNPISILVGLLLLYLSSFFVFAIVRIATGISIQRIGYFSLRRISYAPKQGLAIEIRGLGFSLHPPSFAQPTWISIRLTELKVTVDNATLAKEKVEQPEDLLGSSVPGSPVPDEYSAPESSPRRSKTWKSLTRMKERLKRLHRQINWLALVDLTAVNTSINFVDAGQVQVGSVSLAVDTRSKMVERGKLFRRKKDMSQEKRPAEWIMNVQNVLLAVNGREPTEILDHVGVNLHGLLHKDLEGLRDASVALKIGRLHVPFDDIELLQQRIKSARRPAKGLVRTETDDEMSFADFVEELDKPGSRDDSIVQAVADSKEFASSILRGIQEIQVALSFFRLSRSVSPGPNPVFLNVVSHEIGVDLHRMDQKSPEHRMYFQRGDVAHQALLAAISVSVSLDDNSGEPDNVLYIPMATTTIKTTLPAKTVSAFDDSNPEERNSNILFANLVITSPSLDMQPQHVSRLLKLVQTRASNPRVKKRSNHHLISRLLPKASIKLSVHEPVVRFVLPVEEDASDDYNLLISSISSISLDIESSHSSEGGAHYSLSSIYRVASHKFYYQTPAGDKHNLLTTESLELKAHLNASPEVCVIASGSLNECSVHMIHAEVNRGIREVLQQFRTHLQPQKKRAVPPNELKTSPIRKIPPWLLQFTFEATGTSLEIAGVDSSVSDISRGVSLQLQSWTADYKAQKTEHSVGSISRRRTSSHSTLGDESPFRFTPTSPPKNAQRGATDGRRLAFHVRGFDVFVIESDDYLEPEAFFSMPRFEIALSTHTDRMGPVLHVNSVFKGVYLQYSLYRFYCLGVATSVIQDVFTPLPKKSQDLKENTEALRACHSLRLQRRHHLQGMSLSRST</sequence>
<dbReference type="EMBL" id="JAPQKS010000003">
    <property type="protein sequence ID" value="KAJ5239270.1"/>
    <property type="molecule type" value="Genomic_DNA"/>
</dbReference>
<protein>
    <submittedName>
        <fullName evidence="2">Uncharacterized protein</fullName>
    </submittedName>
</protein>
<organism evidence="2 3">
    <name type="scientific">Penicillium chermesinum</name>
    <dbReference type="NCBI Taxonomy" id="63820"/>
    <lineage>
        <taxon>Eukaryota</taxon>
        <taxon>Fungi</taxon>
        <taxon>Dikarya</taxon>
        <taxon>Ascomycota</taxon>
        <taxon>Pezizomycotina</taxon>
        <taxon>Eurotiomycetes</taxon>
        <taxon>Eurotiomycetidae</taxon>
        <taxon>Eurotiales</taxon>
        <taxon>Aspergillaceae</taxon>
        <taxon>Penicillium</taxon>
    </lineage>
</organism>
<name>A0A9W9P7H1_9EURO</name>
<feature type="region of interest" description="Disordered" evidence="1">
    <location>
        <begin position="692"/>
        <end position="730"/>
    </location>
</feature>
<proteinExistence type="predicted"/>
<evidence type="ECO:0000313" key="2">
    <source>
        <dbReference type="EMBL" id="KAJ5239270.1"/>
    </source>
</evidence>
<evidence type="ECO:0000256" key="1">
    <source>
        <dbReference type="SAM" id="MobiDB-lite"/>
    </source>
</evidence>
<evidence type="ECO:0000313" key="3">
    <source>
        <dbReference type="Proteomes" id="UP001150941"/>
    </source>
</evidence>
<comment type="caution">
    <text evidence="2">The sequence shown here is derived from an EMBL/GenBank/DDBJ whole genome shotgun (WGS) entry which is preliminary data.</text>
</comment>
<feature type="region of interest" description="Disordered" evidence="1">
    <location>
        <begin position="98"/>
        <end position="130"/>
    </location>
</feature>
<dbReference type="RefSeq" id="XP_058332189.1">
    <property type="nucleotide sequence ID" value="XM_058473186.1"/>
</dbReference>
<keyword evidence="3" id="KW-1185">Reference proteome</keyword>
<reference evidence="2" key="2">
    <citation type="journal article" date="2023" name="IMA Fungus">
        <title>Comparative genomic study of the Penicillium genus elucidates a diverse pangenome and 15 lateral gene transfer events.</title>
        <authorList>
            <person name="Petersen C."/>
            <person name="Sorensen T."/>
            <person name="Nielsen M.R."/>
            <person name="Sondergaard T.E."/>
            <person name="Sorensen J.L."/>
            <person name="Fitzpatrick D.A."/>
            <person name="Frisvad J.C."/>
            <person name="Nielsen K.L."/>
        </authorList>
    </citation>
    <scope>NUCLEOTIDE SEQUENCE</scope>
    <source>
        <strain evidence="2">IBT 19713</strain>
    </source>
</reference>
<dbReference type="GeneID" id="83200489"/>
<dbReference type="OrthoDB" id="4540719at2759"/>
<reference evidence="2" key="1">
    <citation type="submission" date="2022-11" db="EMBL/GenBank/DDBJ databases">
        <authorList>
            <person name="Petersen C."/>
        </authorList>
    </citation>
    <scope>NUCLEOTIDE SEQUENCE</scope>
    <source>
        <strain evidence="2">IBT 19713</strain>
    </source>
</reference>
<gene>
    <name evidence="2" type="ORF">N7468_003889</name>
</gene>